<dbReference type="EMBL" id="JACOOI010000043">
    <property type="protein sequence ID" value="MBC5646040.1"/>
    <property type="molecule type" value="Genomic_DNA"/>
</dbReference>
<evidence type="ECO:0000313" key="2">
    <source>
        <dbReference type="Proteomes" id="UP000644010"/>
    </source>
</evidence>
<accession>A0ABR7E8F3</accession>
<dbReference type="Proteomes" id="UP000644010">
    <property type="component" value="Unassembled WGS sequence"/>
</dbReference>
<organism evidence="1 2">
    <name type="scientific">Parabacteroides segnis</name>
    <dbReference type="NCBI Taxonomy" id="2763058"/>
    <lineage>
        <taxon>Bacteria</taxon>
        <taxon>Pseudomonadati</taxon>
        <taxon>Bacteroidota</taxon>
        <taxon>Bacteroidia</taxon>
        <taxon>Bacteroidales</taxon>
        <taxon>Tannerellaceae</taxon>
        <taxon>Parabacteroides</taxon>
    </lineage>
</organism>
<gene>
    <name evidence="1" type="ORF">H8S77_24495</name>
</gene>
<comment type="caution">
    <text evidence="1">The sequence shown here is derived from an EMBL/GenBank/DDBJ whole genome shotgun (WGS) entry which is preliminary data.</text>
</comment>
<proteinExistence type="predicted"/>
<evidence type="ECO:0008006" key="3">
    <source>
        <dbReference type="Google" id="ProtNLM"/>
    </source>
</evidence>
<name>A0ABR7E8F3_9BACT</name>
<keyword evidence="2" id="KW-1185">Reference proteome</keyword>
<protein>
    <recommendedName>
        <fullName evidence="3">DUF3575 domain-containing protein</fullName>
    </recommendedName>
</protein>
<reference evidence="1 2" key="1">
    <citation type="submission" date="2020-08" db="EMBL/GenBank/DDBJ databases">
        <title>Genome public.</title>
        <authorList>
            <person name="Liu C."/>
            <person name="Sun Q."/>
        </authorList>
    </citation>
    <scope>NUCLEOTIDE SEQUENCE [LARGE SCALE GENOMIC DNA]</scope>
    <source>
        <strain evidence="1 2">BX2</strain>
    </source>
</reference>
<evidence type="ECO:0000313" key="1">
    <source>
        <dbReference type="EMBL" id="MBC5646040.1"/>
    </source>
</evidence>
<sequence length="211" mass="23495">MLICLLWVVCVSTAYGQHTEDASVDTLKQSSREQQMQARLENYVQLLSTHKKPDRPRVMVMPVMGFRTSQMSYGLMVAAMRRTGGYIKAKYSFSNTPSDDFECNDVGMSDEDGEVQWYTGKTEKSRLSVTGGIVQRLWKPFYLYAGVGYGTRTLVWETVGGKWGKNKDHSLEGVEAEIGGILSAGPMVFSLGLQTNSFKYLEGNLGIGVIF</sequence>